<organism evidence="1 2">
    <name type="scientific">Candidatus Electrothrix aarhusensis</name>
    <dbReference type="NCBI Taxonomy" id="1859131"/>
    <lineage>
        <taxon>Bacteria</taxon>
        <taxon>Pseudomonadati</taxon>
        <taxon>Thermodesulfobacteriota</taxon>
        <taxon>Desulfobulbia</taxon>
        <taxon>Desulfobulbales</taxon>
        <taxon>Desulfobulbaceae</taxon>
        <taxon>Candidatus Electrothrix</taxon>
    </lineage>
</organism>
<proteinExistence type="predicted"/>
<comment type="caution">
    <text evidence="1">The sequence shown here is derived from an EMBL/GenBank/DDBJ whole genome shotgun (WGS) entry which is preliminary data.</text>
</comment>
<dbReference type="EMBL" id="MTKO01000026">
    <property type="protein sequence ID" value="RWX47773.1"/>
    <property type="molecule type" value="Genomic_DNA"/>
</dbReference>
<gene>
    <name evidence="1" type="ORF">H206_05643</name>
</gene>
<protein>
    <submittedName>
        <fullName evidence="1">Uncharacterized protein</fullName>
    </submittedName>
</protein>
<dbReference type="Proteomes" id="UP000287853">
    <property type="component" value="Unassembled WGS sequence"/>
</dbReference>
<name>A0A444J3V4_9BACT</name>
<keyword evidence="2" id="KW-1185">Reference proteome</keyword>
<accession>A0A444J3V4</accession>
<evidence type="ECO:0000313" key="2">
    <source>
        <dbReference type="Proteomes" id="UP000287853"/>
    </source>
</evidence>
<dbReference type="AlphaFoldDB" id="A0A444J3V4"/>
<sequence>MFGDNSKRHQYNPDGLCHHQYCLLPCSCISRDLDRLTQQPIHHR</sequence>
<reference evidence="1 2" key="1">
    <citation type="submission" date="2017-01" db="EMBL/GenBank/DDBJ databases">
        <title>The cable genome- insights into the physiology and evolution of filamentous bacteria capable of sulfide oxidation via long distance electron transfer.</title>
        <authorList>
            <person name="Schreiber L."/>
            <person name="Bjerg J.T."/>
            <person name="Boggild A."/>
            <person name="Van De Vossenberg J."/>
            <person name="Meysman F."/>
            <person name="Nielsen L.P."/>
            <person name="Schramm A."/>
            <person name="Kjeldsen K.U."/>
        </authorList>
    </citation>
    <scope>NUCLEOTIDE SEQUENCE [LARGE SCALE GENOMIC DNA]</scope>
    <source>
        <strain evidence="1">MCF</strain>
    </source>
</reference>
<evidence type="ECO:0000313" key="1">
    <source>
        <dbReference type="EMBL" id="RWX47773.1"/>
    </source>
</evidence>